<evidence type="ECO:0000256" key="2">
    <source>
        <dbReference type="ARBA" id="ARBA00008979"/>
    </source>
</evidence>
<keyword evidence="14" id="KW-1185">Reference proteome</keyword>
<dbReference type="GO" id="GO:0007166">
    <property type="term" value="P:cell surface receptor signaling pathway"/>
    <property type="evidence" value="ECO:0007669"/>
    <property type="project" value="InterPro"/>
</dbReference>
<dbReference type="InterPro" id="IPR000832">
    <property type="entry name" value="GPCR_2_secretin-like"/>
</dbReference>
<dbReference type="InterPro" id="IPR023311">
    <property type="entry name" value="Methusela_ecto_dom_2"/>
</dbReference>
<dbReference type="GO" id="GO:0008528">
    <property type="term" value="F:G protein-coupled peptide receptor activity"/>
    <property type="evidence" value="ECO:0007669"/>
    <property type="project" value="TreeGrafter"/>
</dbReference>
<feature type="compositionally biased region" description="Polar residues" evidence="10">
    <location>
        <begin position="633"/>
        <end position="644"/>
    </location>
</feature>
<keyword evidence="6" id="KW-0297">G-protein coupled receptor</keyword>
<evidence type="ECO:0000256" key="1">
    <source>
        <dbReference type="ARBA" id="ARBA00004141"/>
    </source>
</evidence>
<evidence type="ECO:0000256" key="8">
    <source>
        <dbReference type="ARBA" id="ARBA00023170"/>
    </source>
</evidence>
<evidence type="ECO:0000256" key="6">
    <source>
        <dbReference type="ARBA" id="ARBA00023040"/>
    </source>
</evidence>
<evidence type="ECO:0000256" key="3">
    <source>
        <dbReference type="ARBA" id="ARBA00022692"/>
    </source>
</evidence>
<evidence type="ECO:0000256" key="11">
    <source>
        <dbReference type="SAM" id="Phobius"/>
    </source>
</evidence>
<dbReference type="InterPro" id="IPR017981">
    <property type="entry name" value="GPCR_2-like_7TM"/>
</dbReference>
<dbReference type="GeneID" id="112679467"/>
<feature type="transmembrane region" description="Helical" evidence="11">
    <location>
        <begin position="559"/>
        <end position="575"/>
    </location>
</feature>
<evidence type="ECO:0000256" key="7">
    <source>
        <dbReference type="ARBA" id="ARBA00023136"/>
    </source>
</evidence>
<dbReference type="RefSeq" id="XP_025405060.1">
    <property type="nucleotide sequence ID" value="XM_025549275.1"/>
</dbReference>
<evidence type="ECO:0000313" key="14">
    <source>
        <dbReference type="Proteomes" id="UP000694846"/>
    </source>
</evidence>
<evidence type="ECO:0000256" key="12">
    <source>
        <dbReference type="SAM" id="SignalP"/>
    </source>
</evidence>
<feature type="region of interest" description="Disordered" evidence="10">
    <location>
        <begin position="632"/>
        <end position="652"/>
    </location>
</feature>
<comment type="similarity">
    <text evidence="2">Belongs to the G-protein coupled receptor 2 family. Mth subfamily.</text>
</comment>
<reference evidence="15" key="1">
    <citation type="submission" date="2025-08" db="UniProtKB">
        <authorList>
            <consortium name="RefSeq"/>
        </authorList>
    </citation>
    <scope>IDENTIFICATION</scope>
    <source>
        <tissue evidence="15">Whole body</tissue>
    </source>
</reference>
<keyword evidence="5 11" id="KW-1133">Transmembrane helix</keyword>
<organism evidence="14 15">
    <name type="scientific">Sipha flava</name>
    <name type="common">yellow sugarcane aphid</name>
    <dbReference type="NCBI Taxonomy" id="143950"/>
    <lineage>
        <taxon>Eukaryota</taxon>
        <taxon>Metazoa</taxon>
        <taxon>Ecdysozoa</taxon>
        <taxon>Arthropoda</taxon>
        <taxon>Hexapoda</taxon>
        <taxon>Insecta</taxon>
        <taxon>Pterygota</taxon>
        <taxon>Neoptera</taxon>
        <taxon>Paraneoptera</taxon>
        <taxon>Hemiptera</taxon>
        <taxon>Sternorrhyncha</taxon>
        <taxon>Aphidomorpha</taxon>
        <taxon>Aphidoidea</taxon>
        <taxon>Aphididae</taxon>
        <taxon>Sipha</taxon>
    </lineage>
</organism>
<keyword evidence="9" id="KW-0807">Transducer</keyword>
<proteinExistence type="inferred from homology"/>
<dbReference type="InterPro" id="IPR051384">
    <property type="entry name" value="Mth_GPCR"/>
</dbReference>
<feature type="transmembrane region" description="Helical" evidence="11">
    <location>
        <begin position="380"/>
        <end position="401"/>
    </location>
</feature>
<feature type="signal peptide" evidence="12">
    <location>
        <begin position="1"/>
        <end position="26"/>
    </location>
</feature>
<dbReference type="OrthoDB" id="8182178at2759"/>
<keyword evidence="7 11" id="KW-0472">Membrane</keyword>
<feature type="transmembrane region" description="Helical" evidence="11">
    <location>
        <begin position="587"/>
        <end position="609"/>
    </location>
</feature>
<feature type="transmembrane region" description="Helical" evidence="11">
    <location>
        <begin position="507"/>
        <end position="530"/>
    </location>
</feature>
<dbReference type="SUPFAM" id="SSF81321">
    <property type="entry name" value="Family A G protein-coupled receptor-like"/>
    <property type="match status" value="1"/>
</dbReference>
<comment type="subcellular location">
    <subcellularLocation>
        <location evidence="1">Membrane</location>
        <topology evidence="1">Multi-pass membrane protein</topology>
    </subcellularLocation>
</comment>
<name>A0A8B8F344_9HEMI</name>
<dbReference type="Gene3D" id="1.20.1070.10">
    <property type="entry name" value="Rhodopsin 7-helix transmembrane proteins"/>
    <property type="match status" value="1"/>
</dbReference>
<dbReference type="AlphaFoldDB" id="A0A8B8F344"/>
<gene>
    <name evidence="15" type="primary">LOC112679467</name>
</gene>
<feature type="transmembrane region" description="Helical" evidence="11">
    <location>
        <begin position="347"/>
        <end position="368"/>
    </location>
</feature>
<feature type="domain" description="G-protein coupled receptors family 2 profile 2" evidence="13">
    <location>
        <begin position="346"/>
        <end position="611"/>
    </location>
</feature>
<dbReference type="PANTHER" id="PTHR47154:SF2">
    <property type="entry name" value="G-PROTEIN COUPLED RECEPTOR MTH-RELATED"/>
    <property type="match status" value="1"/>
</dbReference>
<dbReference type="PROSITE" id="PS50261">
    <property type="entry name" value="G_PROTEIN_RECEP_F2_4"/>
    <property type="match status" value="1"/>
</dbReference>
<evidence type="ECO:0000256" key="9">
    <source>
        <dbReference type="ARBA" id="ARBA00023224"/>
    </source>
</evidence>
<evidence type="ECO:0000259" key="13">
    <source>
        <dbReference type="PROSITE" id="PS50261"/>
    </source>
</evidence>
<keyword evidence="3 11" id="KW-0812">Transmembrane</keyword>
<accession>A0A8B8F344</accession>
<evidence type="ECO:0000256" key="10">
    <source>
        <dbReference type="SAM" id="MobiDB-lite"/>
    </source>
</evidence>
<keyword evidence="4 12" id="KW-0732">Signal</keyword>
<dbReference type="Proteomes" id="UP000694846">
    <property type="component" value="Unplaced"/>
</dbReference>
<feature type="transmembrane region" description="Helical" evidence="11">
    <location>
        <begin position="457"/>
        <end position="477"/>
    </location>
</feature>
<dbReference type="Gene3D" id="2.170.180.11">
    <property type="entry name" value="Methuselah ectodomain, domain 2"/>
    <property type="match status" value="1"/>
</dbReference>
<feature type="transmembrane region" description="Helical" evidence="11">
    <location>
        <begin position="413"/>
        <end position="437"/>
    </location>
</feature>
<evidence type="ECO:0000256" key="4">
    <source>
        <dbReference type="ARBA" id="ARBA00022729"/>
    </source>
</evidence>
<dbReference type="Pfam" id="PF00002">
    <property type="entry name" value="7tm_2"/>
    <property type="match status" value="1"/>
</dbReference>
<dbReference type="GO" id="GO:0005886">
    <property type="term" value="C:plasma membrane"/>
    <property type="evidence" value="ECO:0007669"/>
    <property type="project" value="TreeGrafter"/>
</dbReference>
<feature type="chain" id="PRO_5034750723" evidence="12">
    <location>
        <begin position="27"/>
        <end position="652"/>
    </location>
</feature>
<evidence type="ECO:0000256" key="5">
    <source>
        <dbReference type="ARBA" id="ARBA00022989"/>
    </source>
</evidence>
<sequence>MTAVRSCFAAAVLSLVITYGPYHSGADDTVTATKVLFSACCTSPNDGKAACRIGNRTFHRIETIGDGSCANWSTAEVVPVSKCCAPEWTYDPDIRFCRPPAAAGGDEAVPLAFRRLLQRLYRLAPDDNGTTTTVGYDYDSPKCGATEVLVDLTADEVELLPRDGWPPPDHCFDLSWSADGGGQQRLVARTCRPRDQYCSGGGYTCANKCCRGDRMIGGKSCVKSKVPFLSPIYEVATDGGSGNANALVRSNGTRLLPYYERLGCKGRDKLDGPTFKLFINGTLFRSATVDFVPATQYCLEYREPSDRPGVYMLEAYVCLADDVRSVHDGTADGAALSDEDTQGSWKYVIMLAGFVPSIVCLALTLLVYAMLSNLRNVHGYYVMCYVACLLMSFVCLLVIQWMTDIIDSILCKLFGYITLFAFLTTFCWLNVICFDIYWMLRYNNSINKHSSISIRTIIYNIYCWGFSSICIVIAFLFQHSQNAVLIKFAPNIGTNSCWFSTTDYGTIIFFLLPVSTMLIANLILFVLTAIHCSRIKSELNKFKRSDSKTQRFIVDKEKFVMSIKLFLVMGIPWSFEILSRIFHNKWIIWYILDEINALQGVMIFAIFVAKRQVIMSLRKKFTSALDHSESTKMHTISGSSQSGSAHKYNNDF</sequence>
<protein>
    <submittedName>
        <fullName evidence="15">G-protein coupled receptor Mth2-like isoform X1</fullName>
    </submittedName>
</protein>
<evidence type="ECO:0000313" key="15">
    <source>
        <dbReference type="RefSeq" id="XP_025405060.1"/>
    </source>
</evidence>
<dbReference type="CDD" id="cd15039">
    <property type="entry name" value="7tmB3_Methuselah-like"/>
    <property type="match status" value="1"/>
</dbReference>
<keyword evidence="8" id="KW-0675">Receptor</keyword>
<dbReference type="PANTHER" id="PTHR47154">
    <property type="entry name" value="G-PROTEIN COUPLED RECEPTOR MTH-RELATED"/>
    <property type="match status" value="1"/>
</dbReference>